<dbReference type="Proteomes" id="UP000308652">
    <property type="component" value="Unassembled WGS sequence"/>
</dbReference>
<dbReference type="SMART" id="SM00321">
    <property type="entry name" value="WSC"/>
    <property type="match status" value="2"/>
</dbReference>
<dbReference type="OrthoDB" id="5985073at2759"/>
<evidence type="ECO:0000259" key="3">
    <source>
        <dbReference type="PROSITE" id="PS51212"/>
    </source>
</evidence>
<evidence type="ECO:0000256" key="1">
    <source>
        <dbReference type="ARBA" id="ARBA00022737"/>
    </source>
</evidence>
<dbReference type="InterPro" id="IPR051589">
    <property type="entry name" value="Sialate-O-sulfotransferase"/>
</dbReference>
<organism evidence="4 5">
    <name type="scientific">Crucibulum laeve</name>
    <dbReference type="NCBI Taxonomy" id="68775"/>
    <lineage>
        <taxon>Eukaryota</taxon>
        <taxon>Fungi</taxon>
        <taxon>Dikarya</taxon>
        <taxon>Basidiomycota</taxon>
        <taxon>Agaricomycotina</taxon>
        <taxon>Agaricomycetes</taxon>
        <taxon>Agaricomycetidae</taxon>
        <taxon>Agaricales</taxon>
        <taxon>Agaricineae</taxon>
        <taxon>Nidulariaceae</taxon>
        <taxon>Crucibulum</taxon>
    </lineage>
</organism>
<gene>
    <name evidence="4" type="ORF">BDQ12DRAFT_693767</name>
</gene>
<keyword evidence="1" id="KW-0677">Repeat</keyword>
<proteinExistence type="predicted"/>
<reference evidence="4 5" key="1">
    <citation type="journal article" date="2019" name="Nat. Ecol. Evol.">
        <title>Megaphylogeny resolves global patterns of mushroom evolution.</title>
        <authorList>
            <person name="Varga T."/>
            <person name="Krizsan K."/>
            <person name="Foldi C."/>
            <person name="Dima B."/>
            <person name="Sanchez-Garcia M."/>
            <person name="Sanchez-Ramirez S."/>
            <person name="Szollosi G.J."/>
            <person name="Szarkandi J.G."/>
            <person name="Papp V."/>
            <person name="Albert L."/>
            <person name="Andreopoulos W."/>
            <person name="Angelini C."/>
            <person name="Antonin V."/>
            <person name="Barry K.W."/>
            <person name="Bougher N.L."/>
            <person name="Buchanan P."/>
            <person name="Buyck B."/>
            <person name="Bense V."/>
            <person name="Catcheside P."/>
            <person name="Chovatia M."/>
            <person name="Cooper J."/>
            <person name="Damon W."/>
            <person name="Desjardin D."/>
            <person name="Finy P."/>
            <person name="Geml J."/>
            <person name="Haridas S."/>
            <person name="Hughes K."/>
            <person name="Justo A."/>
            <person name="Karasinski D."/>
            <person name="Kautmanova I."/>
            <person name="Kiss B."/>
            <person name="Kocsube S."/>
            <person name="Kotiranta H."/>
            <person name="LaButti K.M."/>
            <person name="Lechner B.E."/>
            <person name="Liimatainen K."/>
            <person name="Lipzen A."/>
            <person name="Lukacs Z."/>
            <person name="Mihaltcheva S."/>
            <person name="Morgado L.N."/>
            <person name="Niskanen T."/>
            <person name="Noordeloos M.E."/>
            <person name="Ohm R.A."/>
            <person name="Ortiz-Santana B."/>
            <person name="Ovrebo C."/>
            <person name="Racz N."/>
            <person name="Riley R."/>
            <person name="Savchenko A."/>
            <person name="Shiryaev A."/>
            <person name="Soop K."/>
            <person name="Spirin V."/>
            <person name="Szebenyi C."/>
            <person name="Tomsovsky M."/>
            <person name="Tulloss R.E."/>
            <person name="Uehling J."/>
            <person name="Grigoriev I.V."/>
            <person name="Vagvolgyi C."/>
            <person name="Papp T."/>
            <person name="Martin F.M."/>
            <person name="Miettinen O."/>
            <person name="Hibbett D.S."/>
            <person name="Nagy L.G."/>
        </authorList>
    </citation>
    <scope>NUCLEOTIDE SEQUENCE [LARGE SCALE GENOMIC DNA]</scope>
    <source>
        <strain evidence="4 5">CBS 166.37</strain>
    </source>
</reference>
<dbReference type="AlphaFoldDB" id="A0A5C3LG14"/>
<evidence type="ECO:0000313" key="5">
    <source>
        <dbReference type="Proteomes" id="UP000308652"/>
    </source>
</evidence>
<feature type="domain" description="WSC" evidence="3">
    <location>
        <begin position="34"/>
        <end position="128"/>
    </location>
</feature>
<feature type="domain" description="WSC" evidence="3">
    <location>
        <begin position="153"/>
        <end position="249"/>
    </location>
</feature>
<keyword evidence="5" id="KW-1185">Reference proteome</keyword>
<evidence type="ECO:0000313" key="4">
    <source>
        <dbReference type="EMBL" id="TFK31652.1"/>
    </source>
</evidence>
<feature type="signal peptide" evidence="2">
    <location>
        <begin position="1"/>
        <end position="19"/>
    </location>
</feature>
<protein>
    <submittedName>
        <fullName evidence="4">WSC domain-containing protein</fullName>
    </submittedName>
</protein>
<sequence length="430" mass="45327">MGPHAILSFFLSIAIMARAIPSGLETRQLSLPAGWSSLGCYTDSTSSRTLATASFTSVDGMTITSCVNFCNSGGYRFAGMEFGRECYCDNSIRSPGAIASANDCNMPCTGDASSVCGAADRLSVYASSATSTSTTATTTQSPTPRPTIGTGGGYSYQGCFVDPVNPDRALLHQVGVPGGVTALRCANACQAAGFNVAGVEFGTECWCDNYMPFDFLTPNIINSDCNMPCAGDPTQACGAANRIQLYGGPRSDVPDRSTCMSGGRDSSKYRPFILRAITRQQDQINLAALPISTDSSGQTTFILTDPTTQGFPGTASFSGFTLDHNTLISNVISGNPVTLTPVTGESLFFVNNTNEAPSAGYCAAPLDTDNLIWYGFPALALDGSPAGWALCHNSSANNRFDIVYRPVDNHSNYDKSSCLQDVSLQMFVPH</sequence>
<dbReference type="PANTHER" id="PTHR45964">
    <property type="entry name" value="WSCD FAMILY MEMBER CG9164"/>
    <property type="match status" value="1"/>
</dbReference>
<evidence type="ECO:0000256" key="2">
    <source>
        <dbReference type="SAM" id="SignalP"/>
    </source>
</evidence>
<name>A0A5C3LG14_9AGAR</name>
<keyword evidence="2" id="KW-0732">Signal</keyword>
<dbReference type="PANTHER" id="PTHR45964:SF5">
    <property type="entry name" value="WSCD FAMILY MEMBER CG9164"/>
    <property type="match status" value="1"/>
</dbReference>
<feature type="chain" id="PRO_5022926660" evidence="2">
    <location>
        <begin position="20"/>
        <end position="430"/>
    </location>
</feature>
<dbReference type="Pfam" id="PF01822">
    <property type="entry name" value="WSC"/>
    <property type="match status" value="2"/>
</dbReference>
<dbReference type="PROSITE" id="PS51212">
    <property type="entry name" value="WSC"/>
    <property type="match status" value="2"/>
</dbReference>
<dbReference type="STRING" id="68775.A0A5C3LG14"/>
<dbReference type="EMBL" id="ML213722">
    <property type="protein sequence ID" value="TFK31652.1"/>
    <property type="molecule type" value="Genomic_DNA"/>
</dbReference>
<dbReference type="InterPro" id="IPR002889">
    <property type="entry name" value="WSC_carb-bd"/>
</dbReference>
<accession>A0A5C3LG14</accession>